<organism evidence="7 8">
    <name type="scientific">Naasia aerilata</name>
    <dbReference type="NCBI Taxonomy" id="1162966"/>
    <lineage>
        <taxon>Bacteria</taxon>
        <taxon>Bacillati</taxon>
        <taxon>Actinomycetota</taxon>
        <taxon>Actinomycetes</taxon>
        <taxon>Micrococcales</taxon>
        <taxon>Microbacteriaceae</taxon>
        <taxon>Naasia</taxon>
    </lineage>
</organism>
<evidence type="ECO:0000313" key="7">
    <source>
        <dbReference type="EMBL" id="BDZ45054.1"/>
    </source>
</evidence>
<feature type="signal peptide" evidence="5">
    <location>
        <begin position="1"/>
        <end position="21"/>
    </location>
</feature>
<accession>A0ABN6XJN6</accession>
<protein>
    <recommendedName>
        <fullName evidence="6">SsuA/THI5-like domain-containing protein</fullName>
    </recommendedName>
</protein>
<dbReference type="PANTHER" id="PTHR30024:SF47">
    <property type="entry name" value="TAURINE-BINDING PERIPLASMIC PROTEIN"/>
    <property type="match status" value="1"/>
</dbReference>
<keyword evidence="8" id="KW-1185">Reference proteome</keyword>
<feature type="compositionally biased region" description="Low complexity" evidence="4">
    <location>
        <begin position="31"/>
        <end position="48"/>
    </location>
</feature>
<evidence type="ECO:0000256" key="4">
    <source>
        <dbReference type="SAM" id="MobiDB-lite"/>
    </source>
</evidence>
<evidence type="ECO:0000256" key="3">
    <source>
        <dbReference type="ARBA" id="ARBA00022729"/>
    </source>
</evidence>
<evidence type="ECO:0000256" key="5">
    <source>
        <dbReference type="SAM" id="SignalP"/>
    </source>
</evidence>
<dbReference type="Gene3D" id="3.40.190.10">
    <property type="entry name" value="Periplasmic binding protein-like II"/>
    <property type="match status" value="2"/>
</dbReference>
<dbReference type="SUPFAM" id="SSF53850">
    <property type="entry name" value="Periplasmic binding protein-like II"/>
    <property type="match status" value="1"/>
</dbReference>
<feature type="domain" description="SsuA/THI5-like" evidence="6">
    <location>
        <begin position="77"/>
        <end position="285"/>
    </location>
</feature>
<dbReference type="Pfam" id="PF09084">
    <property type="entry name" value="NMT1"/>
    <property type="match status" value="1"/>
</dbReference>
<dbReference type="PROSITE" id="PS51257">
    <property type="entry name" value="PROKAR_LIPOPROTEIN"/>
    <property type="match status" value="1"/>
</dbReference>
<gene>
    <name evidence="7" type="ORF">GCM10025866_09630</name>
</gene>
<dbReference type="RefSeq" id="WP_286278446.1">
    <property type="nucleotide sequence ID" value="NZ_AP027731.1"/>
</dbReference>
<dbReference type="InterPro" id="IPR015168">
    <property type="entry name" value="SsuA/THI5"/>
</dbReference>
<feature type="chain" id="PRO_5046453092" description="SsuA/THI5-like domain-containing protein" evidence="5">
    <location>
        <begin position="22"/>
        <end position="357"/>
    </location>
</feature>
<dbReference type="Proteomes" id="UP001321498">
    <property type="component" value="Chromosome"/>
</dbReference>
<name>A0ABN6XJN6_9MICO</name>
<keyword evidence="3 5" id="KW-0732">Signal</keyword>
<reference evidence="8" key="1">
    <citation type="journal article" date="2019" name="Int. J. Syst. Evol. Microbiol.">
        <title>The Global Catalogue of Microorganisms (GCM) 10K type strain sequencing project: providing services to taxonomists for standard genome sequencing and annotation.</title>
        <authorList>
            <consortium name="The Broad Institute Genomics Platform"/>
            <consortium name="The Broad Institute Genome Sequencing Center for Infectious Disease"/>
            <person name="Wu L."/>
            <person name="Ma J."/>
        </authorList>
    </citation>
    <scope>NUCLEOTIDE SEQUENCE [LARGE SCALE GENOMIC DNA]</scope>
    <source>
        <strain evidence="8">NBRC 108725</strain>
    </source>
</reference>
<sequence>MHKRRSITAAAGFAAAALVLAGCAGGGGSEAAPSPAATTAAAGSSDTGCPMPSSMTTATVATNPGAQDLVIKHVKDGGFDTKYNLDLQVQAFQNPPATAQAIVQKAVNLGFGGLTTMVQARSTGADVIMIGALSTPGNGMFVKKDSPIKDIGDLKGKNVGSFTALNGAITSIMQAYAQSAYDFNMLKDVNGEVHVAPDAALLGLLDQGSLDAVILGVDATAVQKYEGKYRQIVDLATDFPDEFGFQALYLGPVTTESYATEHCGEVRAYASAIRDAVLDIEKDPKIWETYAEAVGQPEAAAKSFQDLYGDSFVTDWGKEQVDGMKKLVSTLTPYLDPAFPKEVDPKLFSLDYPAFED</sequence>
<evidence type="ECO:0000313" key="8">
    <source>
        <dbReference type="Proteomes" id="UP001321498"/>
    </source>
</evidence>
<evidence type="ECO:0000259" key="6">
    <source>
        <dbReference type="Pfam" id="PF09084"/>
    </source>
</evidence>
<feature type="region of interest" description="Disordered" evidence="4">
    <location>
        <begin position="31"/>
        <end position="57"/>
    </location>
</feature>
<comment type="similarity">
    <text evidence="2">Belongs to the bacterial solute-binding protein SsuA/TauA family.</text>
</comment>
<evidence type="ECO:0000256" key="2">
    <source>
        <dbReference type="ARBA" id="ARBA00010742"/>
    </source>
</evidence>
<proteinExistence type="inferred from homology"/>
<comment type="subcellular location">
    <subcellularLocation>
        <location evidence="1">Periplasm</location>
    </subcellularLocation>
</comment>
<evidence type="ECO:0000256" key="1">
    <source>
        <dbReference type="ARBA" id="ARBA00004418"/>
    </source>
</evidence>
<dbReference type="EMBL" id="AP027731">
    <property type="protein sequence ID" value="BDZ45054.1"/>
    <property type="molecule type" value="Genomic_DNA"/>
</dbReference>
<dbReference type="PANTHER" id="PTHR30024">
    <property type="entry name" value="ALIPHATIC SULFONATES-BINDING PROTEIN-RELATED"/>
    <property type="match status" value="1"/>
</dbReference>